<dbReference type="InterPro" id="IPR011006">
    <property type="entry name" value="CheY-like_superfamily"/>
</dbReference>
<reference evidence="11" key="1">
    <citation type="submission" date="2016-04" db="EMBL/GenBank/DDBJ databases">
        <authorList>
            <person name="Antunes L.P."/>
            <person name="Martins L.F."/>
            <person name="Pereira R.V."/>
            <person name="Thomas A.M."/>
            <person name="Barbosa D."/>
            <person name="Nascimento L."/>
            <person name="Silva G.M."/>
            <person name="Condomitti G.W."/>
            <person name="Digiampietri L.A."/>
            <person name="Lombardi K.C."/>
            <person name="Ramos P.L."/>
            <person name="Quaggio R.B."/>
            <person name="Oliveira J.C."/>
            <person name="Pascon R.C."/>
            <person name="Cruz J.B."/>
            <person name="Silva A.M."/>
            <person name="Setubal J.C."/>
        </authorList>
    </citation>
    <scope>NUCLEOTIDE SEQUENCE [LARGE SCALE GENOMIC DNA]</scope>
</reference>
<keyword evidence="2 8" id="KW-0597">Phosphoprotein</keyword>
<evidence type="ECO:0000256" key="6">
    <source>
        <dbReference type="ARBA" id="ARBA00023163"/>
    </source>
</evidence>
<keyword evidence="3" id="KW-0902">Two-component regulatory system</keyword>
<keyword evidence="5" id="KW-0238">DNA-binding</keyword>
<dbReference type="Pfam" id="PF00072">
    <property type="entry name" value="Response_reg"/>
    <property type="match status" value="1"/>
</dbReference>
<dbReference type="SUPFAM" id="SSF52172">
    <property type="entry name" value="CheY-like"/>
    <property type="match status" value="1"/>
</dbReference>
<dbReference type="PANTHER" id="PTHR44591:SF3">
    <property type="entry name" value="RESPONSE REGULATORY DOMAIN-CONTAINING PROTEIN"/>
    <property type="match status" value="1"/>
</dbReference>
<dbReference type="Gene3D" id="3.40.50.2300">
    <property type="match status" value="1"/>
</dbReference>
<evidence type="ECO:0000256" key="1">
    <source>
        <dbReference type="ARBA" id="ARBA00018672"/>
    </source>
</evidence>
<feature type="domain" description="Response regulatory" evidence="9">
    <location>
        <begin position="18"/>
        <end position="134"/>
    </location>
</feature>
<feature type="modified residue" description="4-aspartylphosphate" evidence="8">
    <location>
        <position position="67"/>
    </location>
</feature>
<dbReference type="SMART" id="SM00448">
    <property type="entry name" value="REC"/>
    <property type="match status" value="1"/>
</dbReference>
<dbReference type="PANTHER" id="PTHR44591">
    <property type="entry name" value="STRESS RESPONSE REGULATOR PROTEIN 1"/>
    <property type="match status" value="1"/>
</dbReference>
<comment type="function">
    <text evidence="7">May play the central regulatory role in sporulation. It may be an element of the effector pathway responsible for the activation of sporulation genes in response to nutritional stress. Spo0A may act in concert with spo0H (a sigma factor) to control the expression of some genes that are critical to the sporulation process.</text>
</comment>
<gene>
    <name evidence="10" type="ORF">A6D92_03420</name>
</gene>
<evidence type="ECO:0000256" key="5">
    <source>
        <dbReference type="ARBA" id="ARBA00023125"/>
    </source>
</evidence>
<dbReference type="FunFam" id="3.40.50.2300:FF:000001">
    <property type="entry name" value="DNA-binding response regulator PhoB"/>
    <property type="match status" value="1"/>
</dbReference>
<comment type="caution">
    <text evidence="10">The sequence shown here is derived from an EMBL/GenBank/DDBJ whole genome shotgun (WGS) entry which is preliminary data.</text>
</comment>
<dbReference type="GO" id="GO:0003677">
    <property type="term" value="F:DNA binding"/>
    <property type="evidence" value="ECO:0007669"/>
    <property type="project" value="UniProtKB-KW"/>
</dbReference>
<sequence>MRSGAGAPRRWRESHMALILVADDDPDIARLVAFHLKYNGYEVTLARDGTEALARARETAPDLILLDWMMPGMDGLECLTALKGDPATRGIPVVLMTARAQQADVQAGIAAGAAAYLIKPFELDHLIRTVKEAVG</sequence>
<dbReference type="GO" id="GO:0000160">
    <property type="term" value="P:phosphorelay signal transduction system"/>
    <property type="evidence" value="ECO:0007669"/>
    <property type="project" value="UniProtKB-KW"/>
</dbReference>
<evidence type="ECO:0000256" key="8">
    <source>
        <dbReference type="PROSITE-ProRule" id="PRU00169"/>
    </source>
</evidence>
<accession>A0A1Y2T9B4</accession>
<evidence type="ECO:0000256" key="2">
    <source>
        <dbReference type="ARBA" id="ARBA00022553"/>
    </source>
</evidence>
<dbReference type="PROSITE" id="PS50110">
    <property type="entry name" value="RESPONSE_REGULATORY"/>
    <property type="match status" value="1"/>
</dbReference>
<evidence type="ECO:0000313" key="10">
    <source>
        <dbReference type="EMBL" id="OTA41843.1"/>
    </source>
</evidence>
<keyword evidence="4" id="KW-0805">Transcription regulation</keyword>
<organism evidence="10 11">
    <name type="scientific">Symbiobacterium thermophilum</name>
    <dbReference type="NCBI Taxonomy" id="2734"/>
    <lineage>
        <taxon>Bacteria</taxon>
        <taxon>Bacillati</taxon>
        <taxon>Bacillota</taxon>
        <taxon>Clostridia</taxon>
        <taxon>Eubacteriales</taxon>
        <taxon>Symbiobacteriaceae</taxon>
        <taxon>Symbiobacterium</taxon>
    </lineage>
</organism>
<evidence type="ECO:0000256" key="3">
    <source>
        <dbReference type="ARBA" id="ARBA00023012"/>
    </source>
</evidence>
<evidence type="ECO:0000256" key="7">
    <source>
        <dbReference type="ARBA" id="ARBA00024867"/>
    </source>
</evidence>
<dbReference type="InterPro" id="IPR001789">
    <property type="entry name" value="Sig_transdc_resp-reg_receiver"/>
</dbReference>
<keyword evidence="6" id="KW-0804">Transcription</keyword>
<dbReference type="Proteomes" id="UP000194267">
    <property type="component" value="Unassembled WGS sequence"/>
</dbReference>
<evidence type="ECO:0000259" key="9">
    <source>
        <dbReference type="PROSITE" id="PS50110"/>
    </source>
</evidence>
<proteinExistence type="predicted"/>
<dbReference type="EMBL" id="LWLV01000192">
    <property type="protein sequence ID" value="OTA41843.1"/>
    <property type="molecule type" value="Genomic_DNA"/>
</dbReference>
<protein>
    <recommendedName>
        <fullName evidence="1">Stage 0 sporulation protein A homolog</fullName>
    </recommendedName>
</protein>
<evidence type="ECO:0000256" key="4">
    <source>
        <dbReference type="ARBA" id="ARBA00023015"/>
    </source>
</evidence>
<dbReference type="AlphaFoldDB" id="A0A1Y2T9B4"/>
<evidence type="ECO:0000313" key="11">
    <source>
        <dbReference type="Proteomes" id="UP000194267"/>
    </source>
</evidence>
<name>A0A1Y2T9B4_SYMTR</name>
<dbReference type="InterPro" id="IPR050595">
    <property type="entry name" value="Bact_response_regulator"/>
</dbReference>